<dbReference type="SMART" id="SM00228">
    <property type="entry name" value="PDZ"/>
    <property type="match status" value="1"/>
</dbReference>
<evidence type="ECO:0000256" key="1">
    <source>
        <dbReference type="ARBA" id="ARBA00022801"/>
    </source>
</evidence>
<dbReference type="PROSITE" id="PS00141">
    <property type="entry name" value="ASP_PROTEASE"/>
    <property type="match status" value="1"/>
</dbReference>
<proteinExistence type="predicted"/>
<accession>A0A401U8A8</accession>
<dbReference type="Proteomes" id="UP000288227">
    <property type="component" value="Unassembled WGS sequence"/>
</dbReference>
<evidence type="ECO:0000313" key="4">
    <source>
        <dbReference type="EMBL" id="GCC51119.1"/>
    </source>
</evidence>
<dbReference type="GO" id="GO:0004190">
    <property type="term" value="F:aspartic-type endopeptidase activity"/>
    <property type="evidence" value="ECO:0007669"/>
    <property type="project" value="InterPro"/>
</dbReference>
<feature type="domain" description="Peptidase A2" evidence="3">
    <location>
        <begin position="187"/>
        <end position="231"/>
    </location>
</feature>
<dbReference type="Gene3D" id="2.30.42.10">
    <property type="match status" value="1"/>
</dbReference>
<dbReference type="InterPro" id="IPR021109">
    <property type="entry name" value="Peptidase_aspartic_dom_sf"/>
</dbReference>
<feature type="domain" description="PDZ" evidence="2">
    <location>
        <begin position="291"/>
        <end position="380"/>
    </location>
</feature>
<dbReference type="Pfam" id="PF13180">
    <property type="entry name" value="PDZ_2"/>
    <property type="match status" value="1"/>
</dbReference>
<keyword evidence="1" id="KW-0378">Hydrolase</keyword>
<dbReference type="EMBL" id="BHXQ01000002">
    <property type="protein sequence ID" value="GCC51119.1"/>
    <property type="molecule type" value="Genomic_DNA"/>
</dbReference>
<dbReference type="GO" id="GO:0006508">
    <property type="term" value="P:proteolysis"/>
    <property type="evidence" value="ECO:0007669"/>
    <property type="project" value="InterPro"/>
</dbReference>
<gene>
    <name evidence="4" type="ORF">SanaruYs_13390</name>
</gene>
<dbReference type="InterPro" id="IPR001969">
    <property type="entry name" value="Aspartic_peptidase_AS"/>
</dbReference>
<evidence type="ECO:0000259" key="2">
    <source>
        <dbReference type="PROSITE" id="PS50106"/>
    </source>
</evidence>
<evidence type="ECO:0000313" key="5">
    <source>
        <dbReference type="Proteomes" id="UP000288227"/>
    </source>
</evidence>
<dbReference type="Pfam" id="PF13650">
    <property type="entry name" value="Asp_protease_2"/>
    <property type="match status" value="2"/>
</dbReference>
<evidence type="ECO:0000259" key="3">
    <source>
        <dbReference type="PROSITE" id="PS50175"/>
    </source>
</evidence>
<sequence length="394" mass="43807">MGNSQTLGFTIAEGRKRVEIPIEIHNNLIVVPVLLNGMLPLKFIVDTGVRTAILTEKTYTDILNLSYSRKYTIAGPGGENIIEAYVTNGVELQLPGVNGRGHALLVLQEDYLELRNNLGTDVHGVLGYELFSRFVVKVNYRQKTLTLMLPEKLRLGRKYESIPISIEDTKPYINVGLTQVNGVKKNMKFLVDSGASHSLLIEPKSDSTLDIPVNSVSCVVGRGLGGAIRGKTGRIKELEIGHYKMQNVIANFPDPNSYMDTLKLGTTFRNGTLGGEVLSRFTVIYDFSKEKIYLKKNSDFKKGFYYNLSGLTVRAKGNRLNTFEITDIRKFSSSDKAGLQIGDQIISVNGLSASDLDLNQLNGYLNMRPGKKVIVSVKRNNELFSTRMVLENNF</sequence>
<comment type="caution">
    <text evidence="4">The sequence shown here is derived from an EMBL/GenBank/DDBJ whole genome shotgun (WGS) entry which is preliminary data.</text>
</comment>
<organism evidence="4 5">
    <name type="scientific">Chryseotalea sanaruensis</name>
    <dbReference type="NCBI Taxonomy" id="2482724"/>
    <lineage>
        <taxon>Bacteria</taxon>
        <taxon>Pseudomonadati</taxon>
        <taxon>Bacteroidota</taxon>
        <taxon>Cytophagia</taxon>
        <taxon>Cytophagales</taxon>
        <taxon>Chryseotaleaceae</taxon>
        <taxon>Chryseotalea</taxon>
    </lineage>
</organism>
<name>A0A401U8A8_9BACT</name>
<dbReference type="PROSITE" id="PS50106">
    <property type="entry name" value="PDZ"/>
    <property type="match status" value="1"/>
</dbReference>
<protein>
    <submittedName>
        <fullName evidence="4">PDZ domain-containing protein</fullName>
    </submittedName>
</protein>
<reference evidence="4 5" key="1">
    <citation type="submission" date="2018-11" db="EMBL/GenBank/DDBJ databases">
        <title>Chryseotalea sanarue gen. nov., sp., nov., a member of the family Cytophagaceae, isolated from a brackish lake in Hamamatsu Japan.</title>
        <authorList>
            <person name="Maejima Y."/>
            <person name="Iino T."/>
            <person name="Muraguchi Y."/>
            <person name="Fukuda K."/>
            <person name="Ohkuma M."/>
            <person name="Moriuchi R."/>
            <person name="Dohra H."/>
            <person name="Kimbara K."/>
            <person name="Shintani M."/>
        </authorList>
    </citation>
    <scope>NUCLEOTIDE SEQUENCE [LARGE SCALE GENOMIC DNA]</scope>
    <source>
        <strain evidence="4 5">Ys</strain>
    </source>
</reference>
<dbReference type="SUPFAM" id="SSF50156">
    <property type="entry name" value="PDZ domain-like"/>
    <property type="match status" value="1"/>
</dbReference>
<dbReference type="Gene3D" id="2.40.70.10">
    <property type="entry name" value="Acid Proteases"/>
    <property type="match status" value="2"/>
</dbReference>
<dbReference type="InterPro" id="IPR036034">
    <property type="entry name" value="PDZ_sf"/>
</dbReference>
<dbReference type="InterPro" id="IPR001478">
    <property type="entry name" value="PDZ"/>
</dbReference>
<dbReference type="PROSITE" id="PS50175">
    <property type="entry name" value="ASP_PROT_RETROV"/>
    <property type="match status" value="1"/>
</dbReference>
<keyword evidence="5" id="KW-1185">Reference proteome</keyword>
<dbReference type="AlphaFoldDB" id="A0A401U8A8"/>
<dbReference type="InterPro" id="IPR001995">
    <property type="entry name" value="Peptidase_A2_cat"/>
</dbReference>